<dbReference type="Pfam" id="PF08241">
    <property type="entry name" value="Methyltransf_11"/>
    <property type="match status" value="1"/>
</dbReference>
<feature type="compositionally biased region" description="Low complexity" evidence="3">
    <location>
        <begin position="222"/>
        <end position="239"/>
    </location>
</feature>
<evidence type="ECO:0000313" key="6">
    <source>
        <dbReference type="Proteomes" id="UP001164746"/>
    </source>
</evidence>
<evidence type="ECO:0000256" key="3">
    <source>
        <dbReference type="SAM" id="MobiDB-lite"/>
    </source>
</evidence>
<feature type="region of interest" description="Disordered" evidence="3">
    <location>
        <begin position="219"/>
        <end position="277"/>
    </location>
</feature>
<dbReference type="Gene3D" id="3.40.50.150">
    <property type="entry name" value="Vaccinia Virus protein VP39"/>
    <property type="match status" value="1"/>
</dbReference>
<protein>
    <submittedName>
        <fullName evidence="5">TRM9B-like protein</fullName>
    </submittedName>
</protein>
<feature type="non-terminal residue" evidence="5">
    <location>
        <position position="513"/>
    </location>
</feature>
<dbReference type="PANTHER" id="PTHR13069:SF37">
    <property type="entry name" value="FIRE DANCER"/>
    <property type="match status" value="1"/>
</dbReference>
<name>A0ABY7DR65_MYAAR</name>
<gene>
    <name evidence="5" type="ORF">MAR_024282</name>
</gene>
<feature type="compositionally biased region" description="Polar residues" evidence="3">
    <location>
        <begin position="262"/>
        <end position="275"/>
    </location>
</feature>
<feature type="compositionally biased region" description="Basic and acidic residues" evidence="3">
    <location>
        <begin position="460"/>
        <end position="469"/>
    </location>
</feature>
<proteinExistence type="predicted"/>
<evidence type="ECO:0000256" key="1">
    <source>
        <dbReference type="ARBA" id="ARBA00022603"/>
    </source>
</evidence>
<feature type="non-terminal residue" evidence="5">
    <location>
        <position position="1"/>
    </location>
</feature>
<keyword evidence="2" id="KW-0808">Transferase</keyword>
<evidence type="ECO:0000256" key="2">
    <source>
        <dbReference type="ARBA" id="ARBA00022679"/>
    </source>
</evidence>
<dbReference type="InterPro" id="IPR013216">
    <property type="entry name" value="Methyltransf_11"/>
</dbReference>
<feature type="region of interest" description="Disordered" evidence="3">
    <location>
        <begin position="457"/>
        <end position="479"/>
    </location>
</feature>
<feature type="domain" description="Methyltransferase type 11" evidence="4">
    <location>
        <begin position="100"/>
        <end position="188"/>
    </location>
</feature>
<dbReference type="InterPro" id="IPR029063">
    <property type="entry name" value="SAM-dependent_MTases_sf"/>
</dbReference>
<keyword evidence="1" id="KW-0489">Methyltransferase</keyword>
<evidence type="ECO:0000313" key="5">
    <source>
        <dbReference type="EMBL" id="WAQ99909.1"/>
    </source>
</evidence>
<reference evidence="5" key="1">
    <citation type="submission" date="2022-11" db="EMBL/GenBank/DDBJ databases">
        <title>Centuries of genome instability and evolution in soft-shell clam transmissible cancer (bioRxiv).</title>
        <authorList>
            <person name="Hart S.F.M."/>
            <person name="Yonemitsu M.A."/>
            <person name="Giersch R.M."/>
            <person name="Beal B.F."/>
            <person name="Arriagada G."/>
            <person name="Davis B.W."/>
            <person name="Ostrander E.A."/>
            <person name="Goff S.P."/>
            <person name="Metzger M.J."/>
        </authorList>
    </citation>
    <scope>NUCLEOTIDE SEQUENCE</scope>
    <source>
        <strain evidence="5">MELC-2E11</strain>
        <tissue evidence="5">Siphon/mantle</tissue>
    </source>
</reference>
<dbReference type="PANTHER" id="PTHR13069">
    <property type="entry name" value="ALKYLATED DNA REPAIR PROTEIN ALKB HOMOLOG 8"/>
    <property type="match status" value="1"/>
</dbReference>
<organism evidence="5 6">
    <name type="scientific">Mya arenaria</name>
    <name type="common">Soft-shell clam</name>
    <dbReference type="NCBI Taxonomy" id="6604"/>
    <lineage>
        <taxon>Eukaryota</taxon>
        <taxon>Metazoa</taxon>
        <taxon>Spiralia</taxon>
        <taxon>Lophotrochozoa</taxon>
        <taxon>Mollusca</taxon>
        <taxon>Bivalvia</taxon>
        <taxon>Autobranchia</taxon>
        <taxon>Heteroconchia</taxon>
        <taxon>Euheterodonta</taxon>
        <taxon>Imparidentia</taxon>
        <taxon>Neoheterodontei</taxon>
        <taxon>Myida</taxon>
        <taxon>Myoidea</taxon>
        <taxon>Myidae</taxon>
        <taxon>Mya</taxon>
    </lineage>
</organism>
<keyword evidence="6" id="KW-1185">Reference proteome</keyword>
<dbReference type="CDD" id="cd02440">
    <property type="entry name" value="AdoMet_MTases"/>
    <property type="match status" value="1"/>
</dbReference>
<accession>A0ABY7DR65</accession>
<dbReference type="SUPFAM" id="SSF53335">
    <property type="entry name" value="S-adenosyl-L-methionine-dependent methyltransferases"/>
    <property type="match status" value="1"/>
</dbReference>
<sequence>IWLLLDNKLSFVISFGIEANHRIDYVLLLTGLEKTERLLMNTMAAVKSCSHGRQGAKFESLHVQNIYNEIAPCMNNLENKAWPHVKRFLKRFPPGAVIADIGCGNGRYMDINKATFKVGIDVCCPLVDFAREKGHETLYGDNLHVPFRDGVFDGVVSIGVIHHFCSKARRVAALRELARILRPGGKLMLYVWAFEQKHRRFDGQDILIPWHEGCHREKRFGSTSSTHSSLGGLSSVSSLSEDEPSDSPRPVNQPEQSDLGGATTSSPRARASTNKILRRQGSVSLDDLMTVRELSDFKPNYYSLDFTKSPKRGIRKSNTDSYVWSNDLTNRQAQSRKDTLIQECRKLEASIRALSSGSLDLMQKTDDDLKIELRCGNSSHSLEHFDPSGTCEVKLKEMQVDDDAFEDKEDSSEYLVKTLADDLKINLDWNIGEIDDDFEDEILSNPVIIDSGYSENVQEDCDKNDKPELTRAGSKPEFSEEQIKLAQQLNFQVREFPLSSCPDVVTPDKEDMK</sequence>
<dbReference type="EMBL" id="CP111014">
    <property type="protein sequence ID" value="WAQ99909.1"/>
    <property type="molecule type" value="Genomic_DNA"/>
</dbReference>
<dbReference type="InterPro" id="IPR051422">
    <property type="entry name" value="AlkB_tRNA_MeTrf/Diox"/>
</dbReference>
<evidence type="ECO:0000259" key="4">
    <source>
        <dbReference type="Pfam" id="PF08241"/>
    </source>
</evidence>
<dbReference type="Proteomes" id="UP001164746">
    <property type="component" value="Chromosome 3"/>
</dbReference>